<feature type="compositionally biased region" description="Basic and acidic residues" evidence="1">
    <location>
        <begin position="1856"/>
        <end position="1866"/>
    </location>
</feature>
<dbReference type="eggNOG" id="KOG1823">
    <property type="taxonomic scope" value="Eukaryota"/>
</dbReference>
<dbReference type="SUPFAM" id="SSF48371">
    <property type="entry name" value="ARM repeat"/>
    <property type="match status" value="3"/>
</dbReference>
<evidence type="ECO:0000256" key="1">
    <source>
        <dbReference type="SAM" id="MobiDB-lite"/>
    </source>
</evidence>
<dbReference type="STRING" id="51511.ENSCSAVP00000014067"/>
<dbReference type="Pfam" id="PF07539">
    <property type="entry name" value="UTP20_N"/>
    <property type="match status" value="2"/>
</dbReference>
<dbReference type="InParanoid" id="H2Z902"/>
<feature type="domain" description="U3 small nucleolar RNA-associated protein 20 N-terminal" evidence="2">
    <location>
        <begin position="819"/>
        <end position="1240"/>
    </location>
</feature>
<protein>
    <submittedName>
        <fullName evidence="5">Uncharacterized protein</fullName>
    </submittedName>
</protein>
<dbReference type="GO" id="GO:0030686">
    <property type="term" value="C:90S preribosome"/>
    <property type="evidence" value="ECO:0007669"/>
    <property type="project" value="TreeGrafter"/>
</dbReference>
<dbReference type="PANTHER" id="PTHR17695">
    <property type="entry name" value="SMALL SUBUNIT PROCESSOME COMPONENT 20 HOMOLOG"/>
    <property type="match status" value="1"/>
</dbReference>
<reference evidence="6" key="1">
    <citation type="submission" date="2003-08" db="EMBL/GenBank/DDBJ databases">
        <authorList>
            <person name="Birren B."/>
            <person name="Nusbaum C."/>
            <person name="Abebe A."/>
            <person name="Abouelleil A."/>
            <person name="Adekoya E."/>
            <person name="Ait-zahra M."/>
            <person name="Allen N."/>
            <person name="Allen T."/>
            <person name="An P."/>
            <person name="Anderson M."/>
            <person name="Anderson S."/>
            <person name="Arachchi H."/>
            <person name="Armbruster J."/>
            <person name="Bachantsang P."/>
            <person name="Baldwin J."/>
            <person name="Barry A."/>
            <person name="Bayul T."/>
            <person name="Blitshsteyn B."/>
            <person name="Bloom T."/>
            <person name="Blye J."/>
            <person name="Boguslavskiy L."/>
            <person name="Borowsky M."/>
            <person name="Boukhgalter B."/>
            <person name="Brunache A."/>
            <person name="Butler J."/>
            <person name="Calixte N."/>
            <person name="Calvo S."/>
            <person name="Camarata J."/>
            <person name="Campo K."/>
            <person name="Chang J."/>
            <person name="Cheshatsang Y."/>
            <person name="Citroen M."/>
            <person name="Collymore A."/>
            <person name="Considine T."/>
            <person name="Cook A."/>
            <person name="Cooke P."/>
            <person name="Corum B."/>
            <person name="Cuomo C."/>
            <person name="David R."/>
            <person name="Dawoe T."/>
            <person name="Degray S."/>
            <person name="Dodge S."/>
            <person name="Dooley K."/>
            <person name="Dorje P."/>
            <person name="Dorjee K."/>
            <person name="Dorris L."/>
            <person name="Duffey N."/>
            <person name="Dupes A."/>
            <person name="Elkins T."/>
            <person name="Engels R."/>
            <person name="Erickson J."/>
            <person name="Farina A."/>
            <person name="Faro S."/>
            <person name="Ferreira P."/>
            <person name="Fischer H."/>
            <person name="Fitzgerald M."/>
            <person name="Foley K."/>
            <person name="Gage D."/>
            <person name="Galagan J."/>
            <person name="Gearin G."/>
            <person name="Gnerre S."/>
            <person name="Gnirke A."/>
            <person name="Goyette A."/>
            <person name="Graham J."/>
            <person name="Grandbois E."/>
            <person name="Gyaltsen K."/>
            <person name="Hafez N."/>
            <person name="Hagopian D."/>
            <person name="Hagos B."/>
            <person name="Hall J."/>
            <person name="Hatcher B."/>
            <person name="Heller A."/>
            <person name="Higgins H."/>
            <person name="Honan T."/>
            <person name="Horn A."/>
            <person name="Houde N."/>
            <person name="Hughes L."/>
            <person name="Hulme W."/>
            <person name="Husby E."/>
            <person name="Iliev I."/>
            <person name="Jaffe D."/>
            <person name="Jones C."/>
            <person name="Kamal M."/>
            <person name="Kamat A."/>
            <person name="Kamvysselis M."/>
            <person name="Karlsson E."/>
            <person name="Kells C."/>
            <person name="Kieu A."/>
            <person name="Kisner P."/>
            <person name="Kodira C."/>
            <person name="Kulbokas E."/>
            <person name="Labutti K."/>
            <person name="Lama D."/>
            <person name="Landers T."/>
            <person name="Leger J."/>
            <person name="Levine S."/>
            <person name="Lewis D."/>
            <person name="Lewis T."/>
            <person name="Lindblad-toh K."/>
            <person name="Liu X."/>
            <person name="Lokyitsang T."/>
            <person name="Lokyitsang Y."/>
            <person name="Lucien O."/>
            <person name="Lui A."/>
            <person name="Ma L.J."/>
            <person name="Mabbitt R."/>
            <person name="Macdonald J."/>
            <person name="Maclean C."/>
            <person name="Major J."/>
            <person name="Manning J."/>
            <person name="Marabella R."/>
            <person name="Maru K."/>
            <person name="Matthews C."/>
            <person name="Mauceli E."/>
            <person name="Mccarthy M."/>
            <person name="Mcdonough S."/>
            <person name="Mcghee T."/>
            <person name="Meldrim J."/>
            <person name="Meneus L."/>
            <person name="Mesirov J."/>
            <person name="Mihalev A."/>
            <person name="Mihova T."/>
            <person name="Mikkelsen T."/>
            <person name="Mlenga V."/>
            <person name="Moru K."/>
            <person name="Mozes J."/>
            <person name="Mulrain L."/>
            <person name="Munson G."/>
            <person name="Naylor J."/>
            <person name="Newes C."/>
            <person name="Nguyen C."/>
            <person name="Nguyen N."/>
            <person name="Nguyen T."/>
            <person name="Nicol R."/>
            <person name="Nielsen C."/>
            <person name="Nizzari M."/>
            <person name="Norbu C."/>
            <person name="Norbu N."/>
            <person name="O'donnell P."/>
            <person name="Okoawo O."/>
            <person name="O'leary S."/>
            <person name="Omotosho B."/>
            <person name="O'neill K."/>
            <person name="Osman S."/>
            <person name="Parker S."/>
            <person name="Perrin D."/>
            <person name="Phunkhang P."/>
            <person name="Piqani B."/>
            <person name="Purcell S."/>
            <person name="Rachupka T."/>
            <person name="Ramasamy U."/>
            <person name="Rameau R."/>
            <person name="Ray V."/>
            <person name="Raymond C."/>
            <person name="Retta R."/>
            <person name="Richardson S."/>
            <person name="Rise C."/>
            <person name="Rodriguez J."/>
            <person name="Rogers J."/>
            <person name="Rogov P."/>
            <person name="Rutman M."/>
            <person name="Schupbach R."/>
            <person name="Seaman C."/>
            <person name="Settipalli S."/>
            <person name="Sharpe T."/>
            <person name="Sheridan J."/>
            <person name="Sherpa N."/>
            <person name="Shi J."/>
            <person name="Smirnov S."/>
            <person name="Smith C."/>
            <person name="Sougnez C."/>
            <person name="Spencer B."/>
            <person name="Stalker J."/>
            <person name="Stange-thomann N."/>
            <person name="Stavropoulos S."/>
            <person name="Stetson K."/>
            <person name="Stone C."/>
            <person name="Stone S."/>
            <person name="Stubbs M."/>
            <person name="Talamas J."/>
            <person name="Tchuinga P."/>
            <person name="Tenzing P."/>
            <person name="Tesfaye S."/>
            <person name="Theodore J."/>
            <person name="Thoulutsang Y."/>
            <person name="Topham K."/>
            <person name="Towey S."/>
            <person name="Tsamla T."/>
            <person name="Tsomo N."/>
            <person name="Vallee D."/>
            <person name="Vassiliev H."/>
            <person name="Venkataraman V."/>
            <person name="Vinson J."/>
            <person name="Vo A."/>
            <person name="Wade C."/>
            <person name="Wang S."/>
            <person name="Wangchuk T."/>
            <person name="Wangdi T."/>
            <person name="Whittaker C."/>
            <person name="Wilkinson J."/>
            <person name="Wu Y."/>
            <person name="Wyman D."/>
            <person name="Yadav S."/>
            <person name="Yang S."/>
            <person name="Yang X."/>
            <person name="Yeager S."/>
            <person name="Yee E."/>
            <person name="Young G."/>
            <person name="Zainoun J."/>
            <person name="Zembeck L."/>
            <person name="Zimmer A."/>
            <person name="Zody M."/>
            <person name="Lander E."/>
        </authorList>
    </citation>
    <scope>NUCLEOTIDE SEQUENCE [LARGE SCALE GENOMIC DNA]</scope>
</reference>
<evidence type="ECO:0000259" key="4">
    <source>
        <dbReference type="Pfam" id="PF23099"/>
    </source>
</evidence>
<dbReference type="InterPro" id="IPR016024">
    <property type="entry name" value="ARM-type_fold"/>
</dbReference>
<dbReference type="InterPro" id="IPR052575">
    <property type="entry name" value="SSU_processome_comp_20"/>
</dbReference>
<feature type="domain" description="U3 small nucleolar RNA-associated protein 20" evidence="3">
    <location>
        <begin position="1633"/>
        <end position="1845"/>
    </location>
</feature>
<sequence length="2500" mass="284198">FRFKTFSERIAEVNIDAIHRIDRVATKDDGEDFSRFFESMQKWRDLDLSVHFAAFRKQIVDKCKNYKMVVYYKDDIVQALQEHLVVENTLALQALLDIVVSLCIDLSCDFYAHFPEFFKILTSLLNTKDVEKLEWVFSCISMLFRKLWRYMVEDMGNVLSMYMGLFEGEHPQHISNFAAESVSFLLRKARNRELVFTKLFSVLVDKPGLADRMAHVIFNMVKTSQNQFHSVTEDLMPVIFSFLKSKGEAHDDIQSIFNCIKASIQLMADHTRKYCKPVWNALVQEIKDNYSTNGDLPYLGHLLELLNTWCKCRQCSRLYCHKEFCDVITTCQNLVGSLVGTDVYKRISDVVCNVTATVIQGSKSGLTTSVLEGLIRNLSNSDVNFNALVTFWETLFPLPEFQSLAHAPFLKFCKEKTQLRDNQSMIVKLIAKYSLTNNQLPINGEQLLIYKPCIFDFAMFSKMKSEKAIGEIVGNILKKEKDPEILWNALVTIQSVRPLAENLLKILTNLFKSLLKLDKNDKVLAVAVLCLQSLWVVHKSVPDGCKSLLKVLELRPNRLGLLAIDTLLSCNIKSNDAFDQPELQRLLVTHVSSPNSSVRNLSLRILRKLDADNEAVYSWCIMAEEGHATVHEYRSKLLQLKKLENHGNFKDQVKRVVIRCLFSQFYVNFSGLWQPLQEILTSYATSSRNDEFWEVLFEILEESSKNAELSKWWLQNASTADQTGQTEENEFLNFIEGKVKANYKVVNSRPDFFNFRLQIWKTMAILPHNNVIECNNRIIVTLLLQYLDNEHYLLDKHNSPSQSLDNLTNESEFCRKKDASKMLITMLEVFANFTNPGSTIQPDKLLNFYKGLLTHVHTEMQQAALKCIFTYKRKGVNKHKEQLMSFFDDKKFRDALTNFEVKSLSDEDRKVLVPILLRLLFGRMRSKTGASSGGKENSVARRSVIIRFLAGMEASEMKDFLNMVVEPFSAVVSSNADVMEIAEVDSKSLKSVPFTRQLGVIGTLQMLLTKLNKQLPPDAYSLILRTLLYVIRLNSLYLLQSTNGSADIEPKLTAPIKNIKKQAQECLILLLNSWPDECVMREVDVKNITGVNVWPDLYKLVNESSGHPTVLLKLLKVFAVNLRYVPWLAQYNSDATDNTATPEMKTPIHALVETLNFPKTSAQVSTFILDIFNDLLFGTEKDKESDEILGQITPESFVNSSLEINQEIKSRSELGLLLLQPHLISIVRFFIENMRKSKKGLTPASQIRSLNGLMTSQTGLNAWDKRFIEEMDFDSRLTAFNSIVEKLEKDPGALFNDSCIKFLPILHCSLHTMLHLYSDLSLRESVSRVLTLVVRKVKETENIAPEESKSIYKAIIKDFLLPSVQIAVKSKDEGCRHEAVNLLSILVKTFEEEPTLRGLSVLSNRTNPEDDFFENVRHIQMHRRSRALRKVAKILNENSTTEIIAQTESPISHTVAATFLLPLATQILFNQDLSKLAYLHDSCIDVIKSCAHIMPWGQYKRFLLQNIWNLDRSKEAIDIVCGIVQIFPFDLAKFAEAQLASQGKGTMDFPEIEQEDDTVLDDVVIDDKNKQDVCDETMVIDDGSDLSVETARNILFDVTRKLLPKLKSILASKDEGDEHKLSSAKTDIDNCKKKIPLAVAIVSVLKKMPPATLRSQLPSVVLKVVGFLRHKLHDVRIVACQTVISILRSLGPSYFNLVLKELKTGLARGYQRHVLVHALNAIFTSMLPVLGVGDLDSSLPMILEVLNEDLFGTTAAEKKVEKLRVKIPEARGRSKAYPAYKVIATFISKSNLTSVIEPLKAEMDKTNQHGIKKVIKDVLTEIGLGLLENKSMKAFDLLALIHSLVSENISIMFPEKNKKNDEEKQSKPGLRPPSCLLLPPNPERSGLKSPPKSAKSNLHLLVEFSLQLLHLSIKRQVVVLADQEHLELIDPLVPHVAKCLNSTHQQTVVDAIRCIAKLLRTESPSLHSICKKVISDLFKIMRDHTKGAGNQETAAVSFKCLSVLCSTGYGDVLTKDQLQVLLTYAEEDLYDTQRQSHAFELIKSILKKGLQCEEMVDTIKKVRNVAVQSHSPSSRAQARSLYFHFLMNYPLTTKKLNFQVEFILAQLTYEFEDGRTSALELVSSVISSFPEQQLEEHVTLLFISTSSVLLDDSTTCRKMASHVIKQLLKRLNSELKDQLFSFVAQWYASEEDTHQRLAALLVSIFAEVEATSLQRHLEDILPLLHSSIERVMEETGIYHALFFHLTALLRLLQHCGLSRGEKHQATLSGMLENVETLLSHPHAWVRLVCDQILGCVFSAWQPGELVAQKGYNFYLTTALEGKFESLTKKLFAQFECEILGDQLAEQLVKDLLFVVRVLQEAKASEGSVELHSEVVWLLRQLQRVTKLEQSNNPKVTAKRSAALKFSAAFSITFPQNPHWLLRELAAEVLEVVKQNSESEKFSSVYLKVVKKINHKKKERKRERDVQLVADPRKAAAFKLRKQDRTKQQRKRKIANLRPEY</sequence>
<proteinExistence type="predicted"/>
<dbReference type="GO" id="GO:0032040">
    <property type="term" value="C:small-subunit processome"/>
    <property type="evidence" value="ECO:0007669"/>
    <property type="project" value="TreeGrafter"/>
</dbReference>
<dbReference type="Pfam" id="PF23099">
    <property type="entry name" value="UTP20_C"/>
    <property type="match status" value="1"/>
</dbReference>
<reference evidence="5" key="3">
    <citation type="submission" date="2025-09" db="UniProtKB">
        <authorList>
            <consortium name="Ensembl"/>
        </authorList>
    </citation>
    <scope>IDENTIFICATION</scope>
</reference>
<feature type="region of interest" description="Disordered" evidence="1">
    <location>
        <begin position="1856"/>
        <end position="1892"/>
    </location>
</feature>
<dbReference type="OMA" id="EGLMAMF"/>
<dbReference type="PANTHER" id="PTHR17695:SF11">
    <property type="entry name" value="SMALL SUBUNIT PROCESSOME COMPONENT 20 HOMOLOG"/>
    <property type="match status" value="1"/>
</dbReference>
<dbReference type="InterPro" id="IPR011989">
    <property type="entry name" value="ARM-like"/>
</dbReference>
<evidence type="ECO:0000259" key="3">
    <source>
        <dbReference type="Pfam" id="PF20416"/>
    </source>
</evidence>
<dbReference type="Pfam" id="PF20416">
    <property type="entry name" value="UTP20"/>
    <property type="match status" value="1"/>
</dbReference>
<evidence type="ECO:0000259" key="2">
    <source>
        <dbReference type="Pfam" id="PF07539"/>
    </source>
</evidence>
<name>H2Z902_CIOSA</name>
<evidence type="ECO:0000313" key="6">
    <source>
        <dbReference type="Proteomes" id="UP000007875"/>
    </source>
</evidence>
<dbReference type="InterPro" id="IPR011430">
    <property type="entry name" value="UTP20_N"/>
</dbReference>
<accession>H2Z902</accession>
<reference evidence="5" key="2">
    <citation type="submission" date="2025-08" db="UniProtKB">
        <authorList>
            <consortium name="Ensembl"/>
        </authorList>
    </citation>
    <scope>IDENTIFICATION</scope>
</reference>
<dbReference type="Ensembl" id="ENSCSAVT00000014229.1">
    <property type="protein sequence ID" value="ENSCSAVP00000014067.1"/>
    <property type="gene ID" value="ENSCSAVG00000008252.1"/>
</dbReference>
<evidence type="ECO:0000313" key="5">
    <source>
        <dbReference type="Ensembl" id="ENSCSAVP00000014067.1"/>
    </source>
</evidence>
<organism evidence="5 6">
    <name type="scientific">Ciona savignyi</name>
    <name type="common">Pacific transparent sea squirt</name>
    <dbReference type="NCBI Taxonomy" id="51511"/>
    <lineage>
        <taxon>Eukaryota</taxon>
        <taxon>Metazoa</taxon>
        <taxon>Chordata</taxon>
        <taxon>Tunicata</taxon>
        <taxon>Ascidiacea</taxon>
        <taxon>Phlebobranchia</taxon>
        <taxon>Cionidae</taxon>
        <taxon>Ciona</taxon>
    </lineage>
</organism>
<dbReference type="InterPro" id="IPR046523">
    <property type="entry name" value="UTP20_dom"/>
</dbReference>
<dbReference type="Proteomes" id="UP000007875">
    <property type="component" value="Unassembled WGS sequence"/>
</dbReference>
<feature type="region of interest" description="Disordered" evidence="1">
    <location>
        <begin position="2476"/>
        <end position="2500"/>
    </location>
</feature>
<keyword evidence="6" id="KW-1185">Reference proteome</keyword>
<dbReference type="Gene3D" id="1.25.10.10">
    <property type="entry name" value="Leucine-rich Repeat Variant"/>
    <property type="match status" value="3"/>
</dbReference>
<feature type="domain" description="U3 small nucleolar RNA-associated protein 20 N-terminal" evidence="2">
    <location>
        <begin position="1258"/>
        <end position="1371"/>
    </location>
</feature>
<dbReference type="InterPro" id="IPR057525">
    <property type="entry name" value="UTP20_C"/>
</dbReference>
<dbReference type="HOGENOM" id="CLU_000327_0_1_1"/>
<dbReference type="GeneTree" id="ENSGT00390000016813"/>
<dbReference type="FunCoup" id="H2Z902">
    <property type="interactions" value="404"/>
</dbReference>
<feature type="domain" description="U3 small nucleolar RNA-associated protein 20 C-terminal" evidence="4">
    <location>
        <begin position="2196"/>
        <end position="2412"/>
    </location>
</feature>